<organism evidence="2 3">
    <name type="scientific">Nocardiopsis composta</name>
    <dbReference type="NCBI Taxonomy" id="157465"/>
    <lineage>
        <taxon>Bacteria</taxon>
        <taxon>Bacillati</taxon>
        <taxon>Actinomycetota</taxon>
        <taxon>Actinomycetes</taxon>
        <taxon>Streptosporangiales</taxon>
        <taxon>Nocardiopsidaceae</taxon>
        <taxon>Nocardiopsis</taxon>
    </lineage>
</organism>
<dbReference type="PANTHER" id="PTHR10151:SF120">
    <property type="entry name" value="BIS(5'-ADENOSYL)-TRIPHOSPHATASE"/>
    <property type="match status" value="1"/>
</dbReference>
<feature type="chain" id="PRO_5031479361" evidence="1">
    <location>
        <begin position="28"/>
        <end position="303"/>
    </location>
</feature>
<gene>
    <name evidence="2" type="ORF">HDA36_000887</name>
</gene>
<reference evidence="2 3" key="1">
    <citation type="submission" date="2020-08" db="EMBL/GenBank/DDBJ databases">
        <title>Sequencing the genomes of 1000 actinobacteria strains.</title>
        <authorList>
            <person name="Klenk H.-P."/>
        </authorList>
    </citation>
    <scope>NUCLEOTIDE SEQUENCE [LARGE SCALE GENOMIC DNA]</scope>
    <source>
        <strain evidence="2 3">DSM 44551</strain>
    </source>
</reference>
<dbReference type="SUPFAM" id="SSF53649">
    <property type="entry name" value="Alkaline phosphatase-like"/>
    <property type="match status" value="1"/>
</dbReference>
<dbReference type="PANTHER" id="PTHR10151">
    <property type="entry name" value="ECTONUCLEOTIDE PYROPHOSPHATASE/PHOSPHODIESTERASE"/>
    <property type="match status" value="1"/>
</dbReference>
<dbReference type="Proteomes" id="UP000572635">
    <property type="component" value="Unassembled WGS sequence"/>
</dbReference>
<accession>A0A7W8QJA3</accession>
<comment type="caution">
    <text evidence="2">The sequence shown here is derived from an EMBL/GenBank/DDBJ whole genome shotgun (WGS) entry which is preliminary data.</text>
</comment>
<dbReference type="RefSeq" id="WP_184388942.1">
    <property type="nucleotide sequence ID" value="NZ_JACHDB010000001.1"/>
</dbReference>
<evidence type="ECO:0000256" key="1">
    <source>
        <dbReference type="SAM" id="SignalP"/>
    </source>
</evidence>
<dbReference type="InterPro" id="IPR006311">
    <property type="entry name" value="TAT_signal"/>
</dbReference>
<dbReference type="EMBL" id="JACHDB010000001">
    <property type="protein sequence ID" value="MBB5430803.1"/>
    <property type="molecule type" value="Genomic_DNA"/>
</dbReference>
<evidence type="ECO:0000313" key="3">
    <source>
        <dbReference type="Proteomes" id="UP000572635"/>
    </source>
</evidence>
<dbReference type="PROSITE" id="PS51318">
    <property type="entry name" value="TAT"/>
    <property type="match status" value="1"/>
</dbReference>
<evidence type="ECO:0000313" key="2">
    <source>
        <dbReference type="EMBL" id="MBB5430803.1"/>
    </source>
</evidence>
<protein>
    <submittedName>
        <fullName evidence="2">Putative AlkP superfamily pyrophosphatase or phosphodiesterase</fullName>
    </submittedName>
</protein>
<sequence length="303" mass="30282">MTPRHAFAATLAAVAAAAPAAAGTAHAAPADPAPKAVVIGIDGAMLDRIGEAGTPNLDALMAEGSTASALLPEDSPTLSGPSWSTIATGVWPAKHGVRGNELSPNDFDAYPDLLTRAERDDPGRATFAAATWAPLTSTASGGPVFSAEVDEAVAAPSGAGDDWTAERTAEHLAGGSADASFVQLDEVDAAGHEHGADSPRYTAALEEADRRVGEILAAIEERPQRAEEDWLVVVASDHGHLPGGGHGGSSDDERSVFVIARGGGIPAGAGAEASIADVAPTVLHHLGVPLGGDLDGSPISAGS</sequence>
<dbReference type="InterPro" id="IPR017850">
    <property type="entry name" value="Alkaline_phosphatase_core_sf"/>
</dbReference>
<keyword evidence="1" id="KW-0732">Signal</keyword>
<name>A0A7W8QJA3_9ACTN</name>
<dbReference type="GO" id="GO:0016787">
    <property type="term" value="F:hydrolase activity"/>
    <property type="evidence" value="ECO:0007669"/>
    <property type="project" value="UniProtKB-ARBA"/>
</dbReference>
<dbReference type="Pfam" id="PF01663">
    <property type="entry name" value="Phosphodiest"/>
    <property type="match status" value="1"/>
</dbReference>
<feature type="signal peptide" evidence="1">
    <location>
        <begin position="1"/>
        <end position="27"/>
    </location>
</feature>
<dbReference type="InterPro" id="IPR002591">
    <property type="entry name" value="Phosphodiest/P_Trfase"/>
</dbReference>
<keyword evidence="3" id="KW-1185">Reference proteome</keyword>
<dbReference type="Gene3D" id="3.40.720.10">
    <property type="entry name" value="Alkaline Phosphatase, subunit A"/>
    <property type="match status" value="2"/>
</dbReference>
<dbReference type="AlphaFoldDB" id="A0A7W8QJA3"/>
<proteinExistence type="predicted"/>